<dbReference type="Pfam" id="PF02675">
    <property type="entry name" value="AdoMet_dc"/>
    <property type="match status" value="1"/>
</dbReference>
<comment type="caution">
    <text evidence="11">The sequence shown here is derived from an EMBL/GenBank/DDBJ whole genome shotgun (WGS) entry which is preliminary data.</text>
</comment>
<dbReference type="UniPathway" id="UPA00331">
    <property type="reaction ID" value="UER00451"/>
</dbReference>
<keyword evidence="4 10" id="KW-0745">Spermidine biosynthesis</keyword>
<feature type="chain" id="PRO_5023499245" description="S-adenosylmethionine decarboxylase alpha chain" evidence="10">
    <location>
        <begin position="64"/>
        <end position="119"/>
    </location>
</feature>
<evidence type="ECO:0000256" key="1">
    <source>
        <dbReference type="ARBA" id="ARBA00022691"/>
    </source>
</evidence>
<accession>A0A2H0YLP4</accession>
<feature type="active site" description="Proton donor; for catalytic activity" evidence="10">
    <location>
        <position position="84"/>
    </location>
</feature>
<evidence type="ECO:0000256" key="3">
    <source>
        <dbReference type="ARBA" id="ARBA00022813"/>
    </source>
</evidence>
<evidence type="ECO:0000256" key="9">
    <source>
        <dbReference type="ARBA" id="ARBA00023317"/>
    </source>
</evidence>
<keyword evidence="8 10" id="KW-0704">Schiff base</keyword>
<keyword evidence="2 10" id="KW-0210">Decarboxylase</keyword>
<dbReference type="InterPro" id="IPR016067">
    <property type="entry name" value="S-AdoMet_deCO2ase_core"/>
</dbReference>
<dbReference type="GO" id="GO:0008295">
    <property type="term" value="P:spermidine biosynthetic process"/>
    <property type="evidence" value="ECO:0007669"/>
    <property type="project" value="UniProtKB-UniRule"/>
</dbReference>
<comment type="similarity">
    <text evidence="10">Belongs to the prokaryotic AdoMetDC family. Type 1 subfamily.</text>
</comment>
<evidence type="ECO:0000256" key="6">
    <source>
        <dbReference type="ARBA" id="ARBA00023145"/>
    </source>
</evidence>
<comment type="catalytic activity">
    <reaction evidence="10">
        <text>S-adenosyl-L-methionine + H(+) = S-adenosyl 3-(methylsulfanyl)propylamine + CO2</text>
        <dbReference type="Rhea" id="RHEA:15981"/>
        <dbReference type="ChEBI" id="CHEBI:15378"/>
        <dbReference type="ChEBI" id="CHEBI:16526"/>
        <dbReference type="ChEBI" id="CHEBI:57443"/>
        <dbReference type="ChEBI" id="CHEBI:59789"/>
        <dbReference type="EC" id="4.1.1.50"/>
    </reaction>
</comment>
<comment type="subunit">
    <text evidence="10">Heterotetramer of two alpha and two beta chains arranged as a dimer of alpha/beta heterodimers.</text>
</comment>
<dbReference type="PANTHER" id="PTHR33866:SF2">
    <property type="entry name" value="S-ADENOSYLMETHIONINE DECARBOXYLASE PROENZYME"/>
    <property type="match status" value="1"/>
</dbReference>
<sequence length="119" mass="13758">MKNVKYLGKHLIAEFWDGKIIEDEKKLKEILLEAVKKAQNTPLEVVVHKFNPRGITAVVLLAESHIALHAWPEFNYLAIDIFTCGEKTFPRKSLAYLKNKFKPKRTEIKEIKRGLLQTS</sequence>
<dbReference type="PANTHER" id="PTHR33866">
    <property type="entry name" value="S-ADENOSYLMETHIONINE DECARBOXYLASE PROENZYME"/>
    <property type="match status" value="1"/>
</dbReference>
<evidence type="ECO:0000256" key="2">
    <source>
        <dbReference type="ARBA" id="ARBA00022793"/>
    </source>
</evidence>
<dbReference type="EC" id="4.1.1.50" evidence="10"/>
<feature type="active site" description="Proton acceptor; for processing activity" evidence="10">
    <location>
        <position position="69"/>
    </location>
</feature>
<evidence type="ECO:0000256" key="10">
    <source>
        <dbReference type="HAMAP-Rule" id="MF_00464"/>
    </source>
</evidence>
<evidence type="ECO:0000313" key="11">
    <source>
        <dbReference type="EMBL" id="PIS39370.1"/>
    </source>
</evidence>
<dbReference type="InterPro" id="IPR003826">
    <property type="entry name" value="AdoMetDC_fam_prok"/>
</dbReference>
<dbReference type="EMBL" id="PEYD01000044">
    <property type="protein sequence ID" value="PIS39370.1"/>
    <property type="molecule type" value="Genomic_DNA"/>
</dbReference>
<keyword evidence="6 10" id="KW-0865">Zymogen</keyword>
<dbReference type="GO" id="GO:0005829">
    <property type="term" value="C:cytosol"/>
    <property type="evidence" value="ECO:0007669"/>
    <property type="project" value="TreeGrafter"/>
</dbReference>
<evidence type="ECO:0000256" key="7">
    <source>
        <dbReference type="ARBA" id="ARBA00023239"/>
    </source>
</evidence>
<keyword evidence="7 10" id="KW-0456">Lyase</keyword>
<comment type="PTM">
    <text evidence="10">Is synthesized initially as an inactive proenzyme. Formation of the active enzyme involves a self-maturation process in which the active site pyruvoyl group is generated from an internal serine residue via an autocatalytic post-translational modification. Two non-identical subunits are generated from the proenzyme in this reaction, and the pyruvate is formed at the N-terminus of the alpha chain, which is derived from the carboxyl end of the proenzyme. The post-translation cleavage follows an unusual pathway, termed non-hydrolytic serinolysis, in which the side chain hydroxyl group of the serine supplies its oxygen atom to form the C-terminus of the beta chain, while the remainder of the serine residue undergoes an oxidative deamination to produce ammonia and the pyruvoyl group blocking the N-terminus of the alpha chain.</text>
</comment>
<keyword evidence="5 10" id="KW-0620">Polyamine biosynthesis</keyword>
<comment type="cofactor">
    <cofactor evidence="10">
        <name>pyruvate</name>
        <dbReference type="ChEBI" id="CHEBI:15361"/>
    </cofactor>
    <text evidence="10">Binds 1 pyruvoyl group covalently per subunit.</text>
</comment>
<organism evidence="11 12">
    <name type="scientific">Candidatus Nealsonbacteria bacterium CG08_land_8_20_14_0_20_38_20</name>
    <dbReference type="NCBI Taxonomy" id="1974705"/>
    <lineage>
        <taxon>Bacteria</taxon>
        <taxon>Candidatus Nealsoniibacteriota</taxon>
    </lineage>
</organism>
<dbReference type="AlphaFoldDB" id="A0A2H0YLP4"/>
<evidence type="ECO:0000256" key="8">
    <source>
        <dbReference type="ARBA" id="ARBA00023270"/>
    </source>
</evidence>
<dbReference type="Gene3D" id="3.30.360.110">
    <property type="entry name" value="S-adenosylmethionine decarboxylase domain"/>
    <property type="match status" value="1"/>
</dbReference>
<comment type="pathway">
    <text evidence="10">Amine and polyamine biosynthesis; S-adenosylmethioninamine biosynthesis; S-adenosylmethioninamine from S-adenosyl-L-methionine: step 1/1.</text>
</comment>
<dbReference type="Gene3D" id="3.30.160.750">
    <property type="match status" value="1"/>
</dbReference>
<dbReference type="InterPro" id="IPR017716">
    <property type="entry name" value="S-AdoMet_deCOase_pro-enz"/>
</dbReference>
<comment type="function">
    <text evidence="10">Catalyzes the decarboxylation of S-adenosylmethionine to S-adenosylmethioninamine (dcAdoMet), the propylamine donor required for the synthesis of the polyamines spermine and spermidine from the diamine putrescine.</text>
</comment>
<name>A0A2H0YLP4_9BACT</name>
<feature type="modified residue" description="Pyruvic acid (Ser); by autocatalysis" evidence="10">
    <location>
        <position position="64"/>
    </location>
</feature>
<keyword evidence="9 10" id="KW-0670">Pyruvate</keyword>
<dbReference type="GO" id="GO:0004014">
    <property type="term" value="F:adenosylmethionine decarboxylase activity"/>
    <property type="evidence" value="ECO:0007669"/>
    <property type="project" value="UniProtKB-UniRule"/>
</dbReference>
<proteinExistence type="inferred from homology"/>
<dbReference type="InterPro" id="IPR042284">
    <property type="entry name" value="AdoMetDC_N"/>
</dbReference>
<dbReference type="InterPro" id="IPR042286">
    <property type="entry name" value="AdoMetDC_C"/>
</dbReference>
<evidence type="ECO:0000256" key="4">
    <source>
        <dbReference type="ARBA" id="ARBA00023066"/>
    </source>
</evidence>
<dbReference type="SUPFAM" id="SSF56276">
    <property type="entry name" value="S-adenosylmethionine decarboxylase"/>
    <property type="match status" value="1"/>
</dbReference>
<evidence type="ECO:0000256" key="5">
    <source>
        <dbReference type="ARBA" id="ARBA00023115"/>
    </source>
</evidence>
<reference evidence="12" key="1">
    <citation type="submission" date="2017-09" db="EMBL/GenBank/DDBJ databases">
        <title>Depth-based differentiation of microbial function through sediment-hosted aquifers and enrichment of novel symbionts in the deep terrestrial subsurface.</title>
        <authorList>
            <person name="Probst A.J."/>
            <person name="Ladd B."/>
            <person name="Jarett J.K."/>
            <person name="Geller-Mcgrath D.E."/>
            <person name="Sieber C.M.K."/>
            <person name="Emerson J.B."/>
            <person name="Anantharaman K."/>
            <person name="Thomas B.C."/>
            <person name="Malmstrom R."/>
            <person name="Stieglmeier M."/>
            <person name="Klingl A."/>
            <person name="Woyke T."/>
            <person name="Ryan C.M."/>
            <person name="Banfield J.F."/>
        </authorList>
    </citation>
    <scope>NUCLEOTIDE SEQUENCE [LARGE SCALE GENOMIC DNA]</scope>
</reference>
<feature type="active site" description="Schiff-base intermediate with substrate; via pyruvic acid" evidence="10">
    <location>
        <position position="64"/>
    </location>
</feature>
<feature type="site" description="Cleavage (non-hydrolytic); by autolysis" evidence="10">
    <location>
        <begin position="63"/>
        <end position="64"/>
    </location>
</feature>
<keyword evidence="3 10" id="KW-0068">Autocatalytic cleavage</keyword>
<dbReference type="NCBIfam" id="TIGR03330">
    <property type="entry name" value="SAM_DCase_Bsu"/>
    <property type="match status" value="1"/>
</dbReference>
<evidence type="ECO:0000313" key="12">
    <source>
        <dbReference type="Proteomes" id="UP000230088"/>
    </source>
</evidence>
<feature type="chain" id="PRO_5023499246" description="S-adenosylmethionine decarboxylase beta chain" evidence="10">
    <location>
        <begin position="1"/>
        <end position="63"/>
    </location>
</feature>
<dbReference type="Proteomes" id="UP000230088">
    <property type="component" value="Unassembled WGS sequence"/>
</dbReference>
<dbReference type="HAMAP" id="MF_00464">
    <property type="entry name" value="AdoMetDC_1"/>
    <property type="match status" value="1"/>
</dbReference>
<protein>
    <recommendedName>
        <fullName evidence="10">S-adenosylmethionine decarboxylase proenzyme</fullName>
        <shortName evidence="10">AdoMetDC</shortName>
        <shortName evidence="10">SAMDC</shortName>
        <ecNumber evidence="10">4.1.1.50</ecNumber>
    </recommendedName>
    <component>
        <recommendedName>
            <fullName evidence="10">S-adenosylmethionine decarboxylase beta chain</fullName>
        </recommendedName>
    </component>
    <component>
        <recommendedName>
            <fullName evidence="10">S-adenosylmethionine decarboxylase alpha chain</fullName>
        </recommendedName>
    </component>
</protein>
<keyword evidence="1 10" id="KW-0949">S-adenosyl-L-methionine</keyword>
<gene>
    <name evidence="11" type="primary">speD</name>
    <name evidence="10" type="synonym">speH</name>
    <name evidence="11" type="ORF">COT33_02315</name>
</gene>